<evidence type="ECO:0000256" key="2">
    <source>
        <dbReference type="ARBA" id="ARBA00022801"/>
    </source>
</evidence>
<dbReference type="PROSITE" id="PS51217">
    <property type="entry name" value="UVRD_HELICASE_CTER"/>
    <property type="match status" value="1"/>
</dbReference>
<reference evidence="6" key="1">
    <citation type="journal article" date="2014" name="Front. Microbiol.">
        <title>High frequency of phylogenetically diverse reductive dehalogenase-homologous genes in deep subseafloor sedimentary metagenomes.</title>
        <authorList>
            <person name="Kawai M."/>
            <person name="Futagami T."/>
            <person name="Toyoda A."/>
            <person name="Takaki Y."/>
            <person name="Nishi S."/>
            <person name="Hori S."/>
            <person name="Arai W."/>
            <person name="Tsubouchi T."/>
            <person name="Morono Y."/>
            <person name="Uchiyama I."/>
            <person name="Ito T."/>
            <person name="Fujiyama A."/>
            <person name="Inagaki F."/>
            <person name="Takami H."/>
        </authorList>
    </citation>
    <scope>NUCLEOTIDE SEQUENCE</scope>
    <source>
        <strain evidence="6">Expedition CK06-06</strain>
    </source>
</reference>
<accession>X0WW16</accession>
<evidence type="ECO:0000256" key="3">
    <source>
        <dbReference type="ARBA" id="ARBA00022806"/>
    </source>
</evidence>
<evidence type="ECO:0000256" key="1">
    <source>
        <dbReference type="ARBA" id="ARBA00022741"/>
    </source>
</evidence>
<dbReference type="InterPro" id="IPR000212">
    <property type="entry name" value="DNA_helicase_UvrD/REP"/>
</dbReference>
<dbReference type="SUPFAM" id="SSF52540">
    <property type="entry name" value="P-loop containing nucleoside triphosphate hydrolases"/>
    <property type="match status" value="1"/>
</dbReference>
<evidence type="ECO:0000256" key="4">
    <source>
        <dbReference type="ARBA" id="ARBA00022840"/>
    </source>
</evidence>
<feature type="non-terminal residue" evidence="6">
    <location>
        <position position="1"/>
    </location>
</feature>
<proteinExistence type="predicted"/>
<dbReference type="PANTHER" id="PTHR11070">
    <property type="entry name" value="UVRD / RECB / PCRA DNA HELICASE FAMILY MEMBER"/>
    <property type="match status" value="1"/>
</dbReference>
<dbReference type="GO" id="GO:0005524">
    <property type="term" value="F:ATP binding"/>
    <property type="evidence" value="ECO:0007669"/>
    <property type="project" value="UniProtKB-KW"/>
</dbReference>
<evidence type="ECO:0000259" key="5">
    <source>
        <dbReference type="PROSITE" id="PS51217"/>
    </source>
</evidence>
<comment type="caution">
    <text evidence="6">The sequence shown here is derived from an EMBL/GenBank/DDBJ whole genome shotgun (WGS) entry which is preliminary data.</text>
</comment>
<dbReference type="Gene3D" id="1.10.486.10">
    <property type="entry name" value="PCRA, domain 4"/>
    <property type="match status" value="2"/>
</dbReference>
<dbReference type="PANTHER" id="PTHR11070:SF2">
    <property type="entry name" value="ATP-DEPENDENT DNA HELICASE SRS2"/>
    <property type="match status" value="1"/>
</dbReference>
<dbReference type="GO" id="GO:0033202">
    <property type="term" value="C:DNA helicase complex"/>
    <property type="evidence" value="ECO:0007669"/>
    <property type="project" value="TreeGrafter"/>
</dbReference>
<feature type="non-terminal residue" evidence="6">
    <location>
        <position position="246"/>
    </location>
</feature>
<protein>
    <recommendedName>
        <fullName evidence="5">UvrD-like helicase C-terminal domain-containing protein</fullName>
    </recommendedName>
</protein>
<keyword evidence="1" id="KW-0547">Nucleotide-binding</keyword>
<dbReference type="GO" id="GO:0016787">
    <property type="term" value="F:hydrolase activity"/>
    <property type="evidence" value="ECO:0007669"/>
    <property type="project" value="UniProtKB-KW"/>
</dbReference>
<dbReference type="Pfam" id="PF13361">
    <property type="entry name" value="UvrD_C"/>
    <property type="match status" value="1"/>
</dbReference>
<organism evidence="6">
    <name type="scientific">marine sediment metagenome</name>
    <dbReference type="NCBI Taxonomy" id="412755"/>
    <lineage>
        <taxon>unclassified sequences</taxon>
        <taxon>metagenomes</taxon>
        <taxon>ecological metagenomes</taxon>
    </lineage>
</organism>
<sequence>VEEQLVRQNIPYKIFGGLRFYDRMEIKDMLAYMKLISNPKDVVSLMRIVNVPRRKIGKTTISTIERYAQKNNMTFCEAFYQIDEIPPLSNSVKVRINSFISLMAELRNIATDNPVDEVLKEIWERTGYMNELEQEETIESMNRIENLKELHTVTEEFDEKASLIEAARAEGFILEGTMGAGGRSAENLGSGQADTEQASNFSRLDDFLEEVSLLTDLDNYDGDADSLVLMTLHNAKGLEFPIVFII</sequence>
<dbReference type="FunFam" id="1.10.486.10:FF:000003">
    <property type="entry name" value="ATP-dependent DNA helicase"/>
    <property type="match status" value="1"/>
</dbReference>
<name>X0WW16_9ZZZZ</name>
<dbReference type="GO" id="GO:0000725">
    <property type="term" value="P:recombinational repair"/>
    <property type="evidence" value="ECO:0007669"/>
    <property type="project" value="TreeGrafter"/>
</dbReference>
<evidence type="ECO:0000313" key="6">
    <source>
        <dbReference type="EMBL" id="GAG28618.1"/>
    </source>
</evidence>
<dbReference type="InterPro" id="IPR014017">
    <property type="entry name" value="DNA_helicase_UvrD-like_C"/>
</dbReference>
<dbReference type="InterPro" id="IPR027417">
    <property type="entry name" value="P-loop_NTPase"/>
</dbReference>
<keyword evidence="3" id="KW-0347">Helicase</keyword>
<dbReference type="EMBL" id="BARS01046269">
    <property type="protein sequence ID" value="GAG28618.1"/>
    <property type="molecule type" value="Genomic_DNA"/>
</dbReference>
<dbReference type="GO" id="GO:0005829">
    <property type="term" value="C:cytosol"/>
    <property type="evidence" value="ECO:0007669"/>
    <property type="project" value="TreeGrafter"/>
</dbReference>
<dbReference type="Gene3D" id="3.40.50.300">
    <property type="entry name" value="P-loop containing nucleotide triphosphate hydrolases"/>
    <property type="match status" value="1"/>
</dbReference>
<dbReference type="GO" id="GO:0003677">
    <property type="term" value="F:DNA binding"/>
    <property type="evidence" value="ECO:0007669"/>
    <property type="project" value="InterPro"/>
</dbReference>
<gene>
    <name evidence="6" type="ORF">S01H1_69667</name>
</gene>
<keyword evidence="2" id="KW-0378">Hydrolase</keyword>
<dbReference type="AlphaFoldDB" id="X0WW16"/>
<feature type="domain" description="UvrD-like helicase C-terminal" evidence="5">
    <location>
        <begin position="1"/>
        <end position="237"/>
    </location>
</feature>
<dbReference type="GO" id="GO:0043138">
    <property type="term" value="F:3'-5' DNA helicase activity"/>
    <property type="evidence" value="ECO:0007669"/>
    <property type="project" value="TreeGrafter"/>
</dbReference>
<keyword evidence="4" id="KW-0067">ATP-binding</keyword>